<keyword evidence="2" id="KW-1185">Reference proteome</keyword>
<proteinExistence type="predicted"/>
<evidence type="ECO:0000313" key="2">
    <source>
        <dbReference type="Proteomes" id="UP000031512"/>
    </source>
</evidence>
<comment type="caution">
    <text evidence="1">The sequence shown here is derived from an EMBL/GenBank/DDBJ whole genome shotgun (WGS) entry which is preliminary data.</text>
</comment>
<dbReference type="Gene3D" id="2.40.50.140">
    <property type="entry name" value="Nucleic acid-binding proteins"/>
    <property type="match status" value="1"/>
</dbReference>
<sequence length="300" mass="33743">MDNFEFGVLGGIFSGNTRQNDDIELSQKSESKYEASAEYTLPDISDVQQPIFQKQQKQATVDTLMPVTVNQIVANIVDPNQKLKIYNTPVFGMCIVGQVSNVEKLASVMHFDLNDATNTIKVHFSDVDMEINSDDYVQVVGSLVLLALDNFYFDAQHVINYGKHSQEIENALKYHRVLVAYAAYNLDVGIKLKLQNKHVGKLHDLPGPSPLEKLDEIVLGPEYEHIEDNVQIMIIKFLKSVQDGISKRSSIIQSLSQFYEGKILNTTLIMHTEPLIEEGIKQLETQSEIACTKDHVCLTI</sequence>
<protein>
    <submittedName>
        <fullName evidence="1">Uncharacterized protein</fullName>
    </submittedName>
</protein>
<reference evidence="1 2" key="1">
    <citation type="journal article" date="2012" name="BMC Genomics">
        <title>Comparative genomic analysis and phylogenetic position of Theileria equi.</title>
        <authorList>
            <person name="Kappmeyer L.S."/>
            <person name="Thiagarajan M."/>
            <person name="Herndon D.R."/>
            <person name="Ramsay J.D."/>
            <person name="Caler E."/>
            <person name="Djikeng A."/>
            <person name="Gillespie J.J."/>
            <person name="Lau A.O."/>
            <person name="Roalson E.H."/>
            <person name="Silva J.C."/>
            <person name="Silva M.G."/>
            <person name="Suarez C.E."/>
            <person name="Ueti M.W."/>
            <person name="Nene V.M."/>
            <person name="Mealey R.H."/>
            <person name="Knowles D.P."/>
            <person name="Brayton K.A."/>
        </authorList>
    </citation>
    <scope>NUCLEOTIDE SEQUENCE [LARGE SCALE GENOMIC DNA]</scope>
    <source>
        <strain evidence="1 2">WA</strain>
    </source>
</reference>
<dbReference type="KEGG" id="beq:BEWA_015270"/>
<dbReference type="VEuPathDB" id="PiroplasmaDB:BEWA_015270"/>
<dbReference type="RefSeq" id="XP_004832420.1">
    <property type="nucleotide sequence ID" value="XM_004832363.1"/>
</dbReference>
<dbReference type="OrthoDB" id="25571at2759"/>
<dbReference type="SUPFAM" id="SSF50249">
    <property type="entry name" value="Nucleic acid-binding proteins"/>
    <property type="match status" value="1"/>
</dbReference>
<dbReference type="AlphaFoldDB" id="L1LCS5"/>
<gene>
    <name evidence="1" type="ORF">BEWA_015270</name>
</gene>
<dbReference type="eggNOG" id="ENOG502T3RK">
    <property type="taxonomic scope" value="Eukaryota"/>
</dbReference>
<dbReference type="EMBL" id="ACOU01000004">
    <property type="protein sequence ID" value="EKX72968.1"/>
    <property type="molecule type" value="Genomic_DNA"/>
</dbReference>
<organism evidence="1 2">
    <name type="scientific">Theileria equi strain WA</name>
    <dbReference type="NCBI Taxonomy" id="1537102"/>
    <lineage>
        <taxon>Eukaryota</taxon>
        <taxon>Sar</taxon>
        <taxon>Alveolata</taxon>
        <taxon>Apicomplexa</taxon>
        <taxon>Aconoidasida</taxon>
        <taxon>Piroplasmida</taxon>
        <taxon>Theileriidae</taxon>
        <taxon>Theileria</taxon>
    </lineage>
</organism>
<name>L1LCS5_THEEQ</name>
<dbReference type="InterPro" id="IPR012340">
    <property type="entry name" value="NA-bd_OB-fold"/>
</dbReference>
<dbReference type="Proteomes" id="UP000031512">
    <property type="component" value="Unassembled WGS sequence"/>
</dbReference>
<accession>L1LCS5</accession>
<evidence type="ECO:0000313" key="1">
    <source>
        <dbReference type="EMBL" id="EKX72968.1"/>
    </source>
</evidence>
<dbReference type="GeneID" id="15802632"/>